<protein>
    <submittedName>
        <fullName evidence="1">Uncharacterized protein</fullName>
    </submittedName>
</protein>
<sequence>MGRKQHVVNFRIIRCYFSLNLYTTLKRSENVAGRGHSSIYSDSGWIRKALEWRPRTGKRSVARRPVRDMEGQLENSRWKPLDERCFETVVGG</sequence>
<reference evidence="1" key="1">
    <citation type="submission" date="2022-03" db="EMBL/GenBank/DDBJ databases">
        <authorList>
            <person name="Tunstrom K."/>
        </authorList>
    </citation>
    <scope>NUCLEOTIDE SEQUENCE</scope>
</reference>
<dbReference type="AlphaFoldDB" id="A0AAU9TW28"/>
<name>A0AAU9TW28_EUPED</name>
<dbReference type="EMBL" id="CAKOGL010000009">
    <property type="protein sequence ID" value="CAH2090033.1"/>
    <property type="molecule type" value="Genomic_DNA"/>
</dbReference>
<dbReference type="Proteomes" id="UP001153954">
    <property type="component" value="Unassembled WGS sequence"/>
</dbReference>
<evidence type="ECO:0000313" key="2">
    <source>
        <dbReference type="Proteomes" id="UP001153954"/>
    </source>
</evidence>
<evidence type="ECO:0000313" key="1">
    <source>
        <dbReference type="EMBL" id="CAH2090033.1"/>
    </source>
</evidence>
<gene>
    <name evidence="1" type="ORF">EEDITHA_LOCUS6034</name>
</gene>
<organism evidence="1 2">
    <name type="scientific">Euphydryas editha</name>
    <name type="common">Edith's checkerspot</name>
    <dbReference type="NCBI Taxonomy" id="104508"/>
    <lineage>
        <taxon>Eukaryota</taxon>
        <taxon>Metazoa</taxon>
        <taxon>Ecdysozoa</taxon>
        <taxon>Arthropoda</taxon>
        <taxon>Hexapoda</taxon>
        <taxon>Insecta</taxon>
        <taxon>Pterygota</taxon>
        <taxon>Neoptera</taxon>
        <taxon>Endopterygota</taxon>
        <taxon>Lepidoptera</taxon>
        <taxon>Glossata</taxon>
        <taxon>Ditrysia</taxon>
        <taxon>Papilionoidea</taxon>
        <taxon>Nymphalidae</taxon>
        <taxon>Nymphalinae</taxon>
        <taxon>Euphydryas</taxon>
    </lineage>
</organism>
<keyword evidence="2" id="KW-1185">Reference proteome</keyword>
<proteinExistence type="predicted"/>
<accession>A0AAU9TW28</accession>
<comment type="caution">
    <text evidence="1">The sequence shown here is derived from an EMBL/GenBank/DDBJ whole genome shotgun (WGS) entry which is preliminary data.</text>
</comment>